<gene>
    <name evidence="1" type="ORF">WR31_18465</name>
</gene>
<protein>
    <submittedName>
        <fullName evidence="1">Uncharacterized protein</fullName>
    </submittedName>
</protein>
<dbReference type="AlphaFoldDB" id="A0ABD4ARH4"/>
<proteinExistence type="predicted"/>
<name>A0ABD4ARH4_9BURK</name>
<evidence type="ECO:0000313" key="1">
    <source>
        <dbReference type="EMBL" id="KKL39867.1"/>
    </source>
</evidence>
<accession>A0ABD4ARH4</accession>
<comment type="caution">
    <text evidence="1">The sequence shown here is derived from an EMBL/GenBank/DDBJ whole genome shotgun (WGS) entry which is preliminary data.</text>
</comment>
<sequence>MRLVQWLDYTMMQKHYVIGQTQGQHMIQVFWLVHNDAIKLGQQLDCCRGYTALLQQRQCGMQLQYHYSPLIMQCRQTLAANLRKREQAWLMLHQYNLRIRFCNTIQYFRHCVISAHAPTDQRISRGRIRAVVTINVQLYPRVVIHGD</sequence>
<dbReference type="Proteomes" id="UP000034400">
    <property type="component" value="Unassembled WGS sequence"/>
</dbReference>
<organism evidence="1 2">
    <name type="scientific">Burkholderia contaminans LMG 23361</name>
    <dbReference type="NCBI Taxonomy" id="1334628"/>
    <lineage>
        <taxon>Bacteria</taxon>
        <taxon>Pseudomonadati</taxon>
        <taxon>Pseudomonadota</taxon>
        <taxon>Betaproteobacteria</taxon>
        <taxon>Burkholderiales</taxon>
        <taxon>Burkholderiaceae</taxon>
        <taxon>Burkholderia</taxon>
        <taxon>Burkholderia cepacia complex</taxon>
    </lineage>
</organism>
<evidence type="ECO:0000313" key="2">
    <source>
        <dbReference type="Proteomes" id="UP000034400"/>
    </source>
</evidence>
<reference evidence="1 2" key="1">
    <citation type="submission" date="2015-03" db="EMBL/GenBank/DDBJ databases">
        <title>Draft genome sequences of the Burkholderia contaminans strains LMG 23361 and FFH2055 and Burkholderia cenocepacia K56-2.</title>
        <authorList>
            <person name="Bloodworth R.A."/>
            <person name="Selin C."/>
            <person name="Lopez De Volder M.A."/>
            <person name="Degrossi J."/>
            <person name="Drevinek P."/>
            <person name="Galanternik L."/>
            <person name="Cardona S.T."/>
        </authorList>
    </citation>
    <scope>NUCLEOTIDE SEQUENCE [LARGE SCALE GENOMIC DNA]</scope>
    <source>
        <strain evidence="1 2">LMG 23361</strain>
    </source>
</reference>
<dbReference type="EMBL" id="LASD01000008">
    <property type="protein sequence ID" value="KKL39867.1"/>
    <property type="molecule type" value="Genomic_DNA"/>
</dbReference>